<sequence>MGRRIHKHSLASDLLRLFGAGAILAAVLVAPNIGIALHPFLKRADFQTEREWRRAKVKQALERLRKRRLVQFVEKGKRTYIEITELGKQRLQEFEFDALQLSPPKRWDGKWRLAIFDIPEKYKRERETLRRKLADLGFQQLQRSVWVYPFDCRDEIDFVCGFLGISHWVHYLETLSIDSAEGKMRRHFDLLV</sequence>
<dbReference type="Proteomes" id="UP000704960">
    <property type="component" value="Unassembled WGS sequence"/>
</dbReference>
<reference evidence="2" key="1">
    <citation type="submission" date="2020-07" db="EMBL/GenBank/DDBJ databases">
        <title>Huge and variable diversity of episymbiotic CPR bacteria and DPANN archaea in groundwater ecosystems.</title>
        <authorList>
            <person name="He C.Y."/>
            <person name="Keren R."/>
            <person name="Whittaker M."/>
            <person name="Farag I.F."/>
            <person name="Doudna J."/>
            <person name="Cate J.H.D."/>
            <person name="Banfield J.F."/>
        </authorList>
    </citation>
    <scope>NUCLEOTIDE SEQUENCE</scope>
    <source>
        <strain evidence="2">NC_groundwater_1226_Ag_S-0.1um_59_124</strain>
    </source>
</reference>
<feature type="domain" description="Transcriptional repressor PaaX-like central Cas2-like" evidence="1">
    <location>
        <begin position="105"/>
        <end position="178"/>
    </location>
</feature>
<dbReference type="InterPro" id="IPR048846">
    <property type="entry name" value="PaaX-like_central"/>
</dbReference>
<protein>
    <recommendedName>
        <fullName evidence="1">Transcriptional repressor PaaX-like central Cas2-like domain-containing protein</fullName>
    </recommendedName>
</protein>
<evidence type="ECO:0000313" key="3">
    <source>
        <dbReference type="Proteomes" id="UP000704960"/>
    </source>
</evidence>
<dbReference type="Pfam" id="PF20803">
    <property type="entry name" value="PaaX_M"/>
    <property type="match status" value="1"/>
</dbReference>
<accession>A0A932YXR9</accession>
<dbReference type="Gene3D" id="1.10.10.10">
    <property type="entry name" value="Winged helix-like DNA-binding domain superfamily/Winged helix DNA-binding domain"/>
    <property type="match status" value="1"/>
</dbReference>
<dbReference type="InterPro" id="IPR036388">
    <property type="entry name" value="WH-like_DNA-bd_sf"/>
</dbReference>
<comment type="caution">
    <text evidence="2">The sequence shown here is derived from an EMBL/GenBank/DDBJ whole genome shotgun (WGS) entry which is preliminary data.</text>
</comment>
<gene>
    <name evidence="2" type="ORF">HY474_01145</name>
</gene>
<dbReference type="GO" id="GO:0006351">
    <property type="term" value="P:DNA-templated transcription"/>
    <property type="evidence" value="ECO:0007669"/>
    <property type="project" value="TreeGrafter"/>
</dbReference>
<organism evidence="2 3">
    <name type="scientific">Candidatus Sungiibacteriota bacterium</name>
    <dbReference type="NCBI Taxonomy" id="2750080"/>
    <lineage>
        <taxon>Bacteria</taxon>
        <taxon>Candidatus Sungiibacteriota</taxon>
    </lineage>
</organism>
<proteinExistence type="predicted"/>
<dbReference type="PANTHER" id="PTHR30319">
    <property type="entry name" value="PHENYLACETIC ACID REGULATOR-RELATED TRANSCRIPTIONAL REPRESSOR"/>
    <property type="match status" value="1"/>
</dbReference>
<evidence type="ECO:0000259" key="1">
    <source>
        <dbReference type="Pfam" id="PF20803"/>
    </source>
</evidence>
<dbReference type="PANTHER" id="PTHR30319:SF1">
    <property type="entry name" value="TRANSCRIPTIONAL REPRESSOR PAAX"/>
    <property type="match status" value="1"/>
</dbReference>
<dbReference type="Gene3D" id="3.30.70.2650">
    <property type="match status" value="1"/>
</dbReference>
<name>A0A932YXR9_9BACT</name>
<dbReference type="EMBL" id="JACQMJ010000005">
    <property type="protein sequence ID" value="MBI4132216.1"/>
    <property type="molecule type" value="Genomic_DNA"/>
</dbReference>
<evidence type="ECO:0000313" key="2">
    <source>
        <dbReference type="EMBL" id="MBI4132216.1"/>
    </source>
</evidence>
<dbReference type="AlphaFoldDB" id="A0A932YXR9"/>